<dbReference type="GO" id="GO:0005615">
    <property type="term" value="C:extracellular space"/>
    <property type="evidence" value="ECO:0007669"/>
    <property type="project" value="TreeGrafter"/>
</dbReference>
<keyword evidence="2" id="KW-0732">Signal</keyword>
<evidence type="ECO:0000313" key="4">
    <source>
        <dbReference type="Ensembl" id="ENSPNAP00000017617.2"/>
    </source>
</evidence>
<reference evidence="4 5" key="1">
    <citation type="submission" date="2020-10" db="EMBL/GenBank/DDBJ databases">
        <title>Pygocentrus nattereri (red-bellied piranha) genome, fPygNat1, primary haplotype.</title>
        <authorList>
            <person name="Myers G."/>
            <person name="Meyer A."/>
            <person name="Karagic N."/>
            <person name="Pippel M."/>
            <person name="Winkler S."/>
            <person name="Tracey A."/>
            <person name="Wood J."/>
            <person name="Formenti G."/>
            <person name="Howe K."/>
            <person name="Fedrigo O."/>
            <person name="Jarvis E.D."/>
        </authorList>
    </citation>
    <scope>NUCLEOTIDE SEQUENCE [LARGE SCALE GENOMIC DNA]</scope>
</reference>
<dbReference type="GO" id="GO:0006955">
    <property type="term" value="P:immune response"/>
    <property type="evidence" value="ECO:0007669"/>
    <property type="project" value="TreeGrafter"/>
</dbReference>
<dbReference type="InterPro" id="IPR011162">
    <property type="entry name" value="MHC_I/II-like_Ag-recog"/>
</dbReference>
<dbReference type="InterPro" id="IPR050208">
    <property type="entry name" value="MHC_class-I_related"/>
</dbReference>
<dbReference type="GeneTree" id="ENSGT01060000248670"/>
<dbReference type="Pfam" id="PF00129">
    <property type="entry name" value="MHC_I"/>
    <property type="match status" value="1"/>
</dbReference>
<dbReference type="PANTHER" id="PTHR16675">
    <property type="entry name" value="MHC CLASS I-RELATED"/>
    <property type="match status" value="1"/>
</dbReference>
<protein>
    <recommendedName>
        <fullName evidence="3">MHC class I-like antigen recognition-like domain-containing protein</fullName>
    </recommendedName>
</protein>
<dbReference type="InterPro" id="IPR011161">
    <property type="entry name" value="MHC_I-like_Ag-recog"/>
</dbReference>
<dbReference type="PANTHER" id="PTHR16675:SF193">
    <property type="entry name" value="LOC571647 PROTEIN-RELATED"/>
    <property type="match status" value="1"/>
</dbReference>
<organism evidence="4 5">
    <name type="scientific">Pygocentrus nattereri</name>
    <name type="common">Red-bellied piranha</name>
    <dbReference type="NCBI Taxonomy" id="42514"/>
    <lineage>
        <taxon>Eukaryota</taxon>
        <taxon>Metazoa</taxon>
        <taxon>Chordata</taxon>
        <taxon>Craniata</taxon>
        <taxon>Vertebrata</taxon>
        <taxon>Euteleostomi</taxon>
        <taxon>Actinopterygii</taxon>
        <taxon>Neopterygii</taxon>
        <taxon>Teleostei</taxon>
        <taxon>Ostariophysi</taxon>
        <taxon>Characiformes</taxon>
        <taxon>Characoidei</taxon>
        <taxon>Pygocentrus</taxon>
    </lineage>
</organism>
<feature type="domain" description="MHC class I-like antigen recognition-like" evidence="3">
    <location>
        <begin position="36"/>
        <end position="105"/>
    </location>
</feature>
<dbReference type="AlphaFoldDB" id="A0A3B4CZW5"/>
<evidence type="ECO:0000313" key="5">
    <source>
        <dbReference type="Proteomes" id="UP001501920"/>
    </source>
</evidence>
<evidence type="ECO:0000256" key="2">
    <source>
        <dbReference type="SAM" id="SignalP"/>
    </source>
</evidence>
<evidence type="ECO:0000256" key="1">
    <source>
        <dbReference type="ARBA" id="ARBA00023180"/>
    </source>
</evidence>
<name>A0A3B4CZW5_PYGNA</name>
<dbReference type="Ensembl" id="ENSPNAT00000026636.2">
    <property type="protein sequence ID" value="ENSPNAP00000017617.2"/>
    <property type="gene ID" value="ENSPNAG00000023884.2"/>
</dbReference>
<dbReference type="OMA" id="PRENGTM"/>
<reference evidence="4" key="2">
    <citation type="submission" date="2025-08" db="UniProtKB">
        <authorList>
            <consortium name="Ensembl"/>
        </authorList>
    </citation>
    <scope>IDENTIFICATION</scope>
</reference>
<evidence type="ECO:0000259" key="3">
    <source>
        <dbReference type="Pfam" id="PF00129"/>
    </source>
</evidence>
<dbReference type="STRING" id="42514.ENSPNAP00000017617"/>
<dbReference type="InterPro" id="IPR037055">
    <property type="entry name" value="MHC_I-like_Ag-recog_sf"/>
</dbReference>
<accession>A0A3B4CZW5</accession>
<dbReference type="Gene3D" id="3.30.500.10">
    <property type="entry name" value="MHC class I-like antigen recognition-like"/>
    <property type="match status" value="1"/>
</dbReference>
<feature type="chain" id="PRO_5043489930" description="MHC class I-like antigen recognition-like domain-containing protein" evidence="2">
    <location>
        <begin position="18"/>
        <end position="108"/>
    </location>
</feature>
<keyword evidence="1" id="KW-0325">Glycoprotein</keyword>
<dbReference type="Proteomes" id="UP001501920">
    <property type="component" value="Chromosome 11"/>
</dbReference>
<feature type="signal peptide" evidence="2">
    <location>
        <begin position="1"/>
        <end position="17"/>
    </location>
</feature>
<dbReference type="SUPFAM" id="SSF54452">
    <property type="entry name" value="MHC antigen-recognition domain"/>
    <property type="match status" value="1"/>
</dbReference>
<reference evidence="4" key="3">
    <citation type="submission" date="2025-09" db="UniProtKB">
        <authorList>
            <consortium name="Ensembl"/>
        </authorList>
    </citation>
    <scope>IDENTIFICATION</scope>
</reference>
<keyword evidence="5" id="KW-1185">Reference proteome</keyword>
<sequence>MFHLLTCFLTPFSHVSLQINTLYTTFTLSKDVALPGIYEFTALGLLDDQEIDYYNSQEQVKVPKQDWMKEKLQPDYWDKGTQSRKSKEQWFKVNVDILMQRMGHNQTG</sequence>
<proteinExistence type="predicted"/>
<dbReference type="GO" id="GO:0009897">
    <property type="term" value="C:external side of plasma membrane"/>
    <property type="evidence" value="ECO:0007669"/>
    <property type="project" value="TreeGrafter"/>
</dbReference>